<dbReference type="InterPro" id="IPR043161">
    <property type="entry name" value="DOCK_C_lobe_A"/>
</dbReference>
<dbReference type="GO" id="GO:0005085">
    <property type="term" value="F:guanyl-nucleotide exchange factor activity"/>
    <property type="evidence" value="ECO:0007669"/>
    <property type="project" value="UniProtKB-KW"/>
</dbReference>
<evidence type="ECO:0000256" key="1">
    <source>
        <dbReference type="ARBA" id="ARBA00022658"/>
    </source>
</evidence>
<evidence type="ECO:0000313" key="6">
    <source>
        <dbReference type="EMBL" id="KAJ9586505.1"/>
    </source>
</evidence>
<feature type="region of interest" description="Disordered" evidence="3">
    <location>
        <begin position="864"/>
        <end position="909"/>
    </location>
</feature>
<evidence type="ECO:0000256" key="2">
    <source>
        <dbReference type="PROSITE-ProRule" id="PRU00983"/>
    </source>
</evidence>
<reference evidence="6" key="2">
    <citation type="submission" date="2023-05" db="EMBL/GenBank/DDBJ databases">
        <authorList>
            <person name="Fouks B."/>
        </authorList>
    </citation>
    <scope>NUCLEOTIDE SEQUENCE</scope>
    <source>
        <strain evidence="6">Stay&amp;Tobe</strain>
        <tissue evidence="6">Testes</tissue>
    </source>
</reference>
<dbReference type="PANTHER" id="PTHR23317">
    <property type="entry name" value="DEDICATOR OF CYTOKINESIS DOCK"/>
    <property type="match status" value="1"/>
</dbReference>
<dbReference type="Proteomes" id="UP001233999">
    <property type="component" value="Unassembled WGS sequence"/>
</dbReference>
<evidence type="ECO:0000256" key="3">
    <source>
        <dbReference type="SAM" id="MobiDB-lite"/>
    </source>
</evidence>
<dbReference type="Pfam" id="PF06920">
    <property type="entry name" value="DHR-2_Lobe_A"/>
    <property type="match status" value="1"/>
</dbReference>
<dbReference type="InterPro" id="IPR037809">
    <property type="entry name" value="C2_Dock-D"/>
</dbReference>
<accession>A0AAD7ZT89</accession>
<proteinExistence type="inferred from homology"/>
<comment type="similarity">
    <text evidence="2">Belongs to the DOCK family.</text>
</comment>
<keyword evidence="1" id="KW-0344">Guanine-nucleotide releasing factor</keyword>
<dbReference type="PROSITE" id="PS51651">
    <property type="entry name" value="DOCKER"/>
    <property type="match status" value="1"/>
</dbReference>
<feature type="domain" description="C2 DOCK-type" evidence="4">
    <location>
        <begin position="296"/>
        <end position="473"/>
    </location>
</feature>
<sequence length="1381" mass="156945">HVKNGSGNSSEHGVEPYREQFGQRFQVFCESIRFRLQAPIDGEKEALCQVEPYLTSLALFDAKQGRKLTENFYFDVNHSQVRSMVPSISKNSSEDKPENLLPSELQQVPEEWLMYPKQAVFSISNPHPDIFVVVKIDKILQGSICQTTEPYVRSTKDPRLGLRVHKTVKTCCQRLGNYRMPFAWTARPLFRLYSNELDTSDFPAIYRQEGNRLKDEELLKILSEFRKPDKMSRLTIIPGWVKVKIEAITELPENSLTSSLAPLKPFPMPPVNEPTIEMMEFEGNSEKDVHPYTTFINHLYVYPQSLNFDTQKTFTRARNIACVVELRDSDSEGAQPLCCLYGRPGGSVFVQQSSCTVLHHSTNPTWYEEIKLRLPIHLHNKHHLLFTFYHISCELSKKKENNVETCVGYSWLPLLQKGRLNVEEQVLPVASHLPPGYLSVQPLGLGKGYLYSGPEISWIDGQRQIFNVNFQLVSTVVTRDQHLHNLFAHTDKLLEHKAHSAPPSEIEICKILKQDVALSFKDTNNIITCCTSIQLPTAITFLPTLLNHLFSLLVMTTSEEIGLNVIRVLIHIIHMIDEAGRKEILQAYVKNFVIKLDELMKSRSTNSLGKYSKRLKMHRNERFSADFLYRIQNLLQVLCPYLIQKYKEMPVETQELNRSLANFLKIVCAHEHYVAFNLPILHTRLGLKARNDYLSEYCLSEEFCKQHFLVGLLLQEVRTSLNEVFQIRKISVSTLRDLLAKHELDDRYQNKGQLGRIAAIYIPFLGIILDNLNRLNAVQEASSKHTELHHMYGSSSRFSNSSSFLNLKDSGTSVGTPKSLNRFTMHLDGNSSARASTHFRDSSYFAAIAGQGLVNGNSSVSLESESSTISGDGHSTVSQETAIIREPKEEISKEGSNKRHSRSLSMTHSGQPVRCDKLQCTEVKDLLLCFLFVVKYLGDDCLIAWWQQCTEMEVMNFFRGLEMCLHQFKYTGKRQIVGKTGGKPGTTKAMTLPARMQPPDFSGDSPVLPAHSGSSSVGRDGIQQIVGENDSSKLYQALLEANMATEVGLIALDALGLYCIHFKDNLLSINGDNIVMRKVFDIYLSFLQVGQSETCSATYLLLFVHISTISQLHCFKACAAIAETEKSAIAAHAWSEKHRIETKTKLLKQLEKPKELTIWEKIYICKNENTTMNFEIPGYKERGLIWKFFGRPPDGTELQLLFLHEEGEIKLQDFCIEMLQHNERNGFGFPGEVKDLTKRIRTVLMATAQMREHHHDPEMLVDLQHSLANSYASTPELRHTWLEAMARNHVRDGNFSEAASCQLHIAALMAEYLKLKNVQSWGAEAFGKISSNIAQDEKGLKLDAGVQDIQYTEYILLEQLEQCAEYLEKAERYDCLGNSTD</sequence>
<evidence type="ECO:0000313" key="7">
    <source>
        <dbReference type="Proteomes" id="UP001233999"/>
    </source>
</evidence>
<reference evidence="6" key="1">
    <citation type="journal article" date="2023" name="IScience">
        <title>Live-bearing cockroach genome reveals convergent evolutionary mechanisms linked to viviparity in insects and beyond.</title>
        <authorList>
            <person name="Fouks B."/>
            <person name="Harrison M.C."/>
            <person name="Mikhailova A.A."/>
            <person name="Marchal E."/>
            <person name="English S."/>
            <person name="Carruthers M."/>
            <person name="Jennings E.C."/>
            <person name="Chiamaka E.L."/>
            <person name="Frigard R.A."/>
            <person name="Pippel M."/>
            <person name="Attardo G.M."/>
            <person name="Benoit J.B."/>
            <person name="Bornberg-Bauer E."/>
            <person name="Tobe S.S."/>
        </authorList>
    </citation>
    <scope>NUCLEOTIDE SEQUENCE</scope>
    <source>
        <strain evidence="6">Stay&amp;Tobe</strain>
    </source>
</reference>
<dbReference type="InterPro" id="IPR027357">
    <property type="entry name" value="DOCKER_dom"/>
</dbReference>
<dbReference type="GO" id="GO:0007264">
    <property type="term" value="P:small GTPase-mediated signal transduction"/>
    <property type="evidence" value="ECO:0007669"/>
    <property type="project" value="InterPro"/>
</dbReference>
<name>A0AAD7ZT89_DIPPU</name>
<dbReference type="PROSITE" id="PS51650">
    <property type="entry name" value="C2_DOCK"/>
    <property type="match status" value="1"/>
</dbReference>
<protein>
    <recommendedName>
        <fullName evidence="8">Dedicator of cytokinesis protein 9</fullName>
    </recommendedName>
</protein>
<keyword evidence="7" id="KW-1185">Reference proteome</keyword>
<dbReference type="InterPro" id="IPR027007">
    <property type="entry name" value="C2_DOCK-type_domain"/>
</dbReference>
<feature type="domain" description="DOCKER" evidence="5">
    <location>
        <begin position="1269"/>
        <end position="1381"/>
    </location>
</feature>
<feature type="compositionally biased region" description="Basic and acidic residues" evidence="3">
    <location>
        <begin position="883"/>
        <end position="897"/>
    </location>
</feature>
<dbReference type="EMBL" id="JASPKZ010007151">
    <property type="protein sequence ID" value="KAJ9586505.1"/>
    <property type="molecule type" value="Genomic_DNA"/>
</dbReference>
<evidence type="ECO:0000259" key="4">
    <source>
        <dbReference type="PROSITE" id="PS51650"/>
    </source>
</evidence>
<dbReference type="Gene3D" id="2.60.40.150">
    <property type="entry name" value="C2 domain"/>
    <property type="match status" value="1"/>
</dbReference>
<dbReference type="InterPro" id="IPR026791">
    <property type="entry name" value="DOCK"/>
</dbReference>
<organism evidence="6 7">
    <name type="scientific">Diploptera punctata</name>
    <name type="common">Pacific beetle cockroach</name>
    <dbReference type="NCBI Taxonomy" id="6984"/>
    <lineage>
        <taxon>Eukaryota</taxon>
        <taxon>Metazoa</taxon>
        <taxon>Ecdysozoa</taxon>
        <taxon>Arthropoda</taxon>
        <taxon>Hexapoda</taxon>
        <taxon>Insecta</taxon>
        <taxon>Pterygota</taxon>
        <taxon>Neoptera</taxon>
        <taxon>Polyneoptera</taxon>
        <taxon>Dictyoptera</taxon>
        <taxon>Blattodea</taxon>
        <taxon>Blaberoidea</taxon>
        <taxon>Blaberidae</taxon>
        <taxon>Diplopterinae</taxon>
        <taxon>Diploptera</taxon>
    </lineage>
</organism>
<dbReference type="PANTHER" id="PTHR23317:SF26">
    <property type="entry name" value="ZIZIMIN, ISOFORM K"/>
    <property type="match status" value="1"/>
</dbReference>
<dbReference type="CDD" id="cd08697">
    <property type="entry name" value="C2_Dock-D"/>
    <property type="match status" value="1"/>
</dbReference>
<evidence type="ECO:0000259" key="5">
    <source>
        <dbReference type="PROSITE" id="PS51651"/>
    </source>
</evidence>
<gene>
    <name evidence="6" type="ORF">L9F63_019863</name>
</gene>
<dbReference type="Gene3D" id="1.25.40.410">
    <property type="match status" value="1"/>
</dbReference>
<evidence type="ECO:0008006" key="8">
    <source>
        <dbReference type="Google" id="ProtNLM"/>
    </source>
</evidence>
<dbReference type="InterPro" id="IPR035892">
    <property type="entry name" value="C2_domain_sf"/>
</dbReference>
<dbReference type="InterPro" id="IPR046769">
    <property type="entry name" value="DOCKER_Lobe_A"/>
</dbReference>
<dbReference type="Pfam" id="PF14429">
    <property type="entry name" value="DOCK-C2"/>
    <property type="match status" value="1"/>
</dbReference>
<feature type="non-terminal residue" evidence="6">
    <location>
        <position position="1"/>
    </location>
</feature>
<comment type="caution">
    <text evidence="6">The sequence shown here is derived from an EMBL/GenBank/DDBJ whole genome shotgun (WGS) entry which is preliminary data.</text>
</comment>